<dbReference type="InterPro" id="IPR001119">
    <property type="entry name" value="SLH_dom"/>
</dbReference>
<evidence type="ECO:0000256" key="1">
    <source>
        <dbReference type="ARBA" id="ARBA00022729"/>
    </source>
</evidence>
<proteinExistence type="predicted"/>
<dbReference type="EMBL" id="JAGIYQ010000002">
    <property type="protein sequence ID" value="MBP0724247.1"/>
    <property type="molecule type" value="Genomic_DNA"/>
</dbReference>
<keyword evidence="1 2" id="KW-0732">Signal</keyword>
<dbReference type="Pfam" id="PF00395">
    <property type="entry name" value="SLH"/>
    <property type="match status" value="1"/>
</dbReference>
<sequence length="422" mass="44389">MRDLRKLVVSGVVATSLILGSGSVFAASFDDVSGSQSEMAITKLVSLGYIVNKGSNFNPDSGLSRLEFADIANKIINLGKPATVKIKDLTTSGGKNANAVKLVKGGFIQLTKKGEFLPKKAVTYAELSKVLATGLGFKQSWSNRPIDFLFFLDRKGVLDIGTNLDAAVTKENAAVAIDKYLEVKNVYKDVVGVIQDSSPTSITLKTKAGLKVYKIASNSSLFINDDATDTDALGLGTEAHLILDNSGKVAFVDAVGIDSVEGTLGYAGGKITINSNPYNVNLNVIVPNLPSGTSDFTFKDFSAYTASGVTFKGSCYTNLQTDWVTALNAYIYKVDNRSITVSPTGGVVFDFSDVALNNLSFATDTAKISVTIGDKTTDSSVADLSALQQQGYKMTASLEAGADGAVTKLNVTATAPAPTPTK</sequence>
<gene>
    <name evidence="4" type="ORF">J5Y03_03495</name>
</gene>
<dbReference type="AlphaFoldDB" id="A0A940SFQ6"/>
<organism evidence="4 5">
    <name type="scientific">Gottfriedia endophytica</name>
    <dbReference type="NCBI Taxonomy" id="2820819"/>
    <lineage>
        <taxon>Bacteria</taxon>
        <taxon>Bacillati</taxon>
        <taxon>Bacillota</taxon>
        <taxon>Bacilli</taxon>
        <taxon>Bacillales</taxon>
        <taxon>Bacillaceae</taxon>
        <taxon>Gottfriedia</taxon>
    </lineage>
</organism>
<comment type="caution">
    <text evidence="4">The sequence shown here is derived from an EMBL/GenBank/DDBJ whole genome shotgun (WGS) entry which is preliminary data.</text>
</comment>
<feature type="signal peptide" evidence="2">
    <location>
        <begin position="1"/>
        <end position="26"/>
    </location>
</feature>
<evidence type="ECO:0000313" key="4">
    <source>
        <dbReference type="EMBL" id="MBP0724247.1"/>
    </source>
</evidence>
<feature type="domain" description="SLH" evidence="3">
    <location>
        <begin position="24"/>
        <end position="86"/>
    </location>
</feature>
<evidence type="ECO:0000256" key="2">
    <source>
        <dbReference type="SAM" id="SignalP"/>
    </source>
</evidence>
<accession>A0A940SFQ6</accession>
<evidence type="ECO:0000313" key="5">
    <source>
        <dbReference type="Proteomes" id="UP000682134"/>
    </source>
</evidence>
<evidence type="ECO:0000259" key="3">
    <source>
        <dbReference type="PROSITE" id="PS51272"/>
    </source>
</evidence>
<name>A0A940SFQ6_9BACI</name>
<dbReference type="RefSeq" id="WP_209402579.1">
    <property type="nucleotide sequence ID" value="NZ_JAGIYQ010000002.1"/>
</dbReference>
<feature type="chain" id="PRO_5037946285" evidence="2">
    <location>
        <begin position="27"/>
        <end position="422"/>
    </location>
</feature>
<reference evidence="4" key="1">
    <citation type="submission" date="2021-04" db="EMBL/GenBank/DDBJ databases">
        <title>Genome seq and assembly of Bacillus sp.</title>
        <authorList>
            <person name="Chhetri G."/>
        </authorList>
    </citation>
    <scope>NUCLEOTIDE SEQUENCE</scope>
    <source>
        <strain evidence="4">RG28</strain>
    </source>
</reference>
<keyword evidence="5" id="KW-1185">Reference proteome</keyword>
<dbReference type="Proteomes" id="UP000682134">
    <property type="component" value="Unassembled WGS sequence"/>
</dbReference>
<protein>
    <submittedName>
        <fullName evidence="4">S-layer homology domain-containing protein</fullName>
    </submittedName>
</protein>
<dbReference type="PROSITE" id="PS51272">
    <property type="entry name" value="SLH"/>
    <property type="match status" value="1"/>
</dbReference>